<evidence type="ECO:0000256" key="3">
    <source>
        <dbReference type="ARBA" id="ARBA00006669"/>
    </source>
</evidence>
<evidence type="ECO:0000313" key="11">
    <source>
        <dbReference type="EMBL" id="MDZ7282304.1"/>
    </source>
</evidence>
<feature type="transmembrane region" description="Helical" evidence="10">
    <location>
        <begin position="46"/>
        <end position="67"/>
    </location>
</feature>
<keyword evidence="5" id="KW-0813">Transport</keyword>
<dbReference type="EMBL" id="JAOBTW010000009">
    <property type="protein sequence ID" value="MDZ7282304.1"/>
    <property type="molecule type" value="Genomic_DNA"/>
</dbReference>
<evidence type="ECO:0000256" key="5">
    <source>
        <dbReference type="ARBA" id="ARBA00022448"/>
    </source>
</evidence>
<reference evidence="12" key="1">
    <citation type="submission" date="2023-07" db="EMBL/GenBank/DDBJ databases">
        <title>Whole genome sequence analysis of rice epiphytic Sphingomonas sanguinis OsEp_Plm_15B2.</title>
        <authorList>
            <person name="Sahu K.P."/>
            <person name="Asharani P."/>
            <person name="Reddy B."/>
            <person name="Kumar A."/>
        </authorList>
    </citation>
    <scope>NUCLEOTIDE SEQUENCE [LARGE SCALE GENOMIC DNA]</scope>
    <source>
        <strain evidence="12">OsEp_Plm_15B2</strain>
    </source>
</reference>
<dbReference type="PANTHER" id="PTHR36122">
    <property type="entry name" value="NICOTINAMIDE RIBOSIDE TRANSPORTER PNUC"/>
    <property type="match status" value="1"/>
</dbReference>
<evidence type="ECO:0000256" key="9">
    <source>
        <dbReference type="ARBA" id="ARBA00023136"/>
    </source>
</evidence>
<sequence length="186" mass="20957">MTALEIAAVAISFLAIWLTARRNVWCWPLNLVACALYFKLFLDVRLYADMALQAVFGIGILYGWFVWSRDRNATGTVVVKPLTRTKAVAGLIVGALGALAIGWFTSRHTDAALPWLDATLSSFSLVAQYWTARRHRENWLLWIAVDIVYVGMFTFKGLLPTAGLYAVMIGLAWLGYRDWRRAVPRD</sequence>
<comment type="similarity">
    <text evidence="3">Belongs to the nicotinamide ribonucleoside (NR) uptake permease (TC 4.B.1) family.</text>
</comment>
<keyword evidence="9 10" id="KW-0472">Membrane</keyword>
<name>A0ABU5LQT6_9SPHN</name>
<evidence type="ECO:0000256" key="4">
    <source>
        <dbReference type="ARBA" id="ARBA00017522"/>
    </source>
</evidence>
<keyword evidence="12" id="KW-1185">Reference proteome</keyword>
<evidence type="ECO:0000256" key="8">
    <source>
        <dbReference type="ARBA" id="ARBA00022989"/>
    </source>
</evidence>
<comment type="subcellular location">
    <subcellularLocation>
        <location evidence="2">Cell membrane</location>
        <topology evidence="2">Multi-pass membrane protein</topology>
    </subcellularLocation>
</comment>
<dbReference type="PANTHER" id="PTHR36122:SF2">
    <property type="entry name" value="NICOTINAMIDE RIBOSIDE TRANSPORTER PNUC"/>
    <property type="match status" value="1"/>
</dbReference>
<accession>A0ABU5LQT6</accession>
<dbReference type="RefSeq" id="WP_322539364.1">
    <property type="nucleotide sequence ID" value="NZ_JAOBTW010000009.1"/>
</dbReference>
<comment type="caution">
    <text evidence="11">The sequence shown here is derived from an EMBL/GenBank/DDBJ whole genome shotgun (WGS) entry which is preliminary data.</text>
</comment>
<evidence type="ECO:0000256" key="6">
    <source>
        <dbReference type="ARBA" id="ARBA00022475"/>
    </source>
</evidence>
<keyword evidence="6" id="KW-1003">Cell membrane</keyword>
<proteinExistence type="inferred from homology"/>
<dbReference type="Pfam" id="PF04973">
    <property type="entry name" value="NMN_transporter"/>
    <property type="match status" value="1"/>
</dbReference>
<feature type="transmembrane region" description="Helical" evidence="10">
    <location>
        <begin position="162"/>
        <end position="179"/>
    </location>
</feature>
<keyword evidence="7 10" id="KW-0812">Transmembrane</keyword>
<evidence type="ECO:0000256" key="1">
    <source>
        <dbReference type="ARBA" id="ARBA00002672"/>
    </source>
</evidence>
<evidence type="ECO:0000313" key="12">
    <source>
        <dbReference type="Proteomes" id="UP001292182"/>
    </source>
</evidence>
<dbReference type="InterPro" id="IPR006419">
    <property type="entry name" value="NMN_transpt_PnuC"/>
</dbReference>
<keyword evidence="8 10" id="KW-1133">Transmembrane helix</keyword>
<evidence type="ECO:0000256" key="10">
    <source>
        <dbReference type="SAM" id="Phobius"/>
    </source>
</evidence>
<gene>
    <name evidence="11" type="primary">pnuC</name>
    <name evidence="11" type="ORF">N4G62_09730</name>
</gene>
<comment type="function">
    <text evidence="1">Required for nicotinamide riboside transport across the inner membrane.</text>
</comment>
<evidence type="ECO:0000256" key="7">
    <source>
        <dbReference type="ARBA" id="ARBA00022692"/>
    </source>
</evidence>
<evidence type="ECO:0000256" key="2">
    <source>
        <dbReference type="ARBA" id="ARBA00004651"/>
    </source>
</evidence>
<organism evidence="11 12">
    <name type="scientific">Sphingomonas sanguinis</name>
    <dbReference type="NCBI Taxonomy" id="33051"/>
    <lineage>
        <taxon>Bacteria</taxon>
        <taxon>Pseudomonadati</taxon>
        <taxon>Pseudomonadota</taxon>
        <taxon>Alphaproteobacteria</taxon>
        <taxon>Sphingomonadales</taxon>
        <taxon>Sphingomonadaceae</taxon>
        <taxon>Sphingomonas</taxon>
    </lineage>
</organism>
<dbReference type="NCBIfam" id="TIGR01528">
    <property type="entry name" value="NMN_trans_PnuC"/>
    <property type="match status" value="1"/>
</dbReference>
<protein>
    <recommendedName>
        <fullName evidence="4">Nicotinamide riboside transporter PnuC</fullName>
    </recommendedName>
</protein>
<dbReference type="Proteomes" id="UP001292182">
    <property type="component" value="Unassembled WGS sequence"/>
</dbReference>
<feature type="transmembrane region" description="Helical" evidence="10">
    <location>
        <begin position="87"/>
        <end position="106"/>
    </location>
</feature>